<evidence type="ECO:0000259" key="1">
    <source>
        <dbReference type="PROSITE" id="PS50048"/>
    </source>
</evidence>
<dbReference type="OrthoDB" id="10421365at2759"/>
<reference evidence="2" key="1">
    <citation type="submission" date="2021-06" db="EMBL/GenBank/DDBJ databases">
        <authorList>
            <person name="Kallberg Y."/>
            <person name="Tangrot J."/>
            <person name="Rosling A."/>
        </authorList>
    </citation>
    <scope>NUCLEOTIDE SEQUENCE</scope>
    <source>
        <strain evidence="2">MA453B</strain>
    </source>
</reference>
<protein>
    <submittedName>
        <fullName evidence="2">25958_t:CDS:1</fullName>
    </submittedName>
</protein>
<dbReference type="AlphaFoldDB" id="A0A9N9A9S9"/>
<name>A0A9N9A9S9_9GLOM</name>
<sequence length="137" mass="16136">MSQSSRPQRLCTNCQTRHRRCERLSERDVCTYCRRYGLNCITTPGRRRRRRPRSPRTTEAFYSFEIVMSFISQRQMPDDQNIKSFIDQEPTSNHQNTTLINPYETTTSNFGISHAYNHITIIPSFGLLTHSLTKDRC</sequence>
<accession>A0A9N9A9S9</accession>
<gene>
    <name evidence="2" type="ORF">DERYTH_LOCUS3898</name>
</gene>
<dbReference type="EMBL" id="CAJVPY010001427">
    <property type="protein sequence ID" value="CAG8521597.1"/>
    <property type="molecule type" value="Genomic_DNA"/>
</dbReference>
<organism evidence="2 3">
    <name type="scientific">Dentiscutata erythropus</name>
    <dbReference type="NCBI Taxonomy" id="1348616"/>
    <lineage>
        <taxon>Eukaryota</taxon>
        <taxon>Fungi</taxon>
        <taxon>Fungi incertae sedis</taxon>
        <taxon>Mucoromycota</taxon>
        <taxon>Glomeromycotina</taxon>
        <taxon>Glomeromycetes</taxon>
        <taxon>Diversisporales</taxon>
        <taxon>Gigasporaceae</taxon>
        <taxon>Dentiscutata</taxon>
    </lineage>
</organism>
<dbReference type="PROSITE" id="PS50048">
    <property type="entry name" value="ZN2_CY6_FUNGAL_2"/>
    <property type="match status" value="1"/>
</dbReference>
<evidence type="ECO:0000313" key="2">
    <source>
        <dbReference type="EMBL" id="CAG8521597.1"/>
    </source>
</evidence>
<dbReference type="Gene3D" id="4.10.240.10">
    <property type="entry name" value="Zn(2)-C6 fungal-type DNA-binding domain"/>
    <property type="match status" value="1"/>
</dbReference>
<feature type="domain" description="Zn(2)-C6 fungal-type" evidence="1">
    <location>
        <begin position="10"/>
        <end position="42"/>
    </location>
</feature>
<proteinExistence type="predicted"/>
<dbReference type="SUPFAM" id="SSF57701">
    <property type="entry name" value="Zn2/Cys6 DNA-binding domain"/>
    <property type="match status" value="1"/>
</dbReference>
<dbReference type="Proteomes" id="UP000789405">
    <property type="component" value="Unassembled WGS sequence"/>
</dbReference>
<dbReference type="GO" id="GO:0008270">
    <property type="term" value="F:zinc ion binding"/>
    <property type="evidence" value="ECO:0007669"/>
    <property type="project" value="InterPro"/>
</dbReference>
<dbReference type="GO" id="GO:0000981">
    <property type="term" value="F:DNA-binding transcription factor activity, RNA polymerase II-specific"/>
    <property type="evidence" value="ECO:0007669"/>
    <property type="project" value="InterPro"/>
</dbReference>
<dbReference type="InterPro" id="IPR036864">
    <property type="entry name" value="Zn2-C6_fun-type_DNA-bd_sf"/>
</dbReference>
<dbReference type="InterPro" id="IPR001138">
    <property type="entry name" value="Zn2Cys6_DnaBD"/>
</dbReference>
<comment type="caution">
    <text evidence="2">The sequence shown here is derived from an EMBL/GenBank/DDBJ whole genome shotgun (WGS) entry which is preliminary data.</text>
</comment>
<keyword evidence="3" id="KW-1185">Reference proteome</keyword>
<evidence type="ECO:0000313" key="3">
    <source>
        <dbReference type="Proteomes" id="UP000789405"/>
    </source>
</evidence>